<gene>
    <name evidence="3" type="primary">cheD</name>
    <name evidence="4" type="ORF">SAMN05216581_5213</name>
</gene>
<dbReference type="HAMAP" id="MF_01440">
    <property type="entry name" value="CheD"/>
    <property type="match status" value="1"/>
</dbReference>
<keyword evidence="2 3" id="KW-0378">Hydrolase</keyword>
<dbReference type="PANTHER" id="PTHR35147:SF3">
    <property type="entry name" value="CHEMORECEPTOR GLUTAMINE DEAMIDASE CHED 1-RELATED"/>
    <property type="match status" value="1"/>
</dbReference>
<sequence>MRKPRGVIEVFLQPGELYFSDRHTRLRTLLGSCVSIVLWHREALLGGMCHYLLPTCRHPDHKQDGRYADGALHQLLREIRMSGTHARDYRIGLFGGGNMLESRNRQHIGQRNVEAGLALLAAHGLVCHAQDVGGQGYRNLIFDVWSGSIALRHPNPQHVANRRNEASSS</sequence>
<evidence type="ECO:0000256" key="1">
    <source>
        <dbReference type="ARBA" id="ARBA00022500"/>
    </source>
</evidence>
<dbReference type="OrthoDB" id="9807202at2"/>
<dbReference type="EMBL" id="LT629972">
    <property type="protein sequence ID" value="SEI23543.1"/>
    <property type="molecule type" value="Genomic_DNA"/>
</dbReference>
<dbReference type="RefSeq" id="WP_019360487.1">
    <property type="nucleotide sequence ID" value="NZ_LT629972.1"/>
</dbReference>
<dbReference type="InterPro" id="IPR011324">
    <property type="entry name" value="Cytotoxic_necrot_fac-like_cat"/>
</dbReference>
<dbReference type="PANTHER" id="PTHR35147">
    <property type="entry name" value="CHEMORECEPTOR GLUTAMINE DEAMIDASE CHED-RELATED"/>
    <property type="match status" value="1"/>
</dbReference>
<reference evidence="4 5" key="1">
    <citation type="submission" date="2016-10" db="EMBL/GenBank/DDBJ databases">
        <authorList>
            <person name="de Groot N.N."/>
        </authorList>
    </citation>
    <scope>NUCLEOTIDE SEQUENCE [LARGE SCALE GENOMIC DNA]</scope>
    <source>
        <strain evidence="4 5">LMG 2158</strain>
    </source>
</reference>
<dbReference type="SUPFAM" id="SSF64438">
    <property type="entry name" value="CNF1/YfiH-like putative cysteine hydrolases"/>
    <property type="match status" value="1"/>
</dbReference>
<evidence type="ECO:0000313" key="5">
    <source>
        <dbReference type="Proteomes" id="UP000182272"/>
    </source>
</evidence>
<dbReference type="GO" id="GO:0050568">
    <property type="term" value="F:protein-glutamine glutaminase activity"/>
    <property type="evidence" value="ECO:0007669"/>
    <property type="project" value="UniProtKB-UniRule"/>
</dbReference>
<comment type="catalytic activity">
    <reaction evidence="3">
        <text>L-glutaminyl-[protein] + H2O = L-glutamyl-[protein] + NH4(+)</text>
        <dbReference type="Rhea" id="RHEA:16441"/>
        <dbReference type="Rhea" id="RHEA-COMP:10207"/>
        <dbReference type="Rhea" id="RHEA-COMP:10208"/>
        <dbReference type="ChEBI" id="CHEBI:15377"/>
        <dbReference type="ChEBI" id="CHEBI:28938"/>
        <dbReference type="ChEBI" id="CHEBI:29973"/>
        <dbReference type="ChEBI" id="CHEBI:30011"/>
        <dbReference type="EC" id="3.5.1.44"/>
    </reaction>
</comment>
<dbReference type="Pfam" id="PF03975">
    <property type="entry name" value="CheD"/>
    <property type="match status" value="1"/>
</dbReference>
<organism evidence="4 5">
    <name type="scientific">Pseudomonas asplenii</name>
    <dbReference type="NCBI Taxonomy" id="53407"/>
    <lineage>
        <taxon>Bacteria</taxon>
        <taxon>Pseudomonadati</taxon>
        <taxon>Pseudomonadota</taxon>
        <taxon>Gammaproteobacteria</taxon>
        <taxon>Pseudomonadales</taxon>
        <taxon>Pseudomonadaceae</taxon>
        <taxon>Pseudomonas</taxon>
    </lineage>
</organism>
<dbReference type="Gene3D" id="3.30.1330.200">
    <property type="match status" value="1"/>
</dbReference>
<dbReference type="AlphaFoldDB" id="A0A1H6PBA5"/>
<comment type="function">
    <text evidence="3">Probably deamidates glutamine residues to glutamate on methyl-accepting chemotaxis receptors (MCPs), playing an important role in chemotaxis.</text>
</comment>
<evidence type="ECO:0000256" key="2">
    <source>
        <dbReference type="ARBA" id="ARBA00022801"/>
    </source>
</evidence>
<dbReference type="CDD" id="cd16352">
    <property type="entry name" value="CheD"/>
    <property type="match status" value="1"/>
</dbReference>
<dbReference type="EC" id="3.5.1.44" evidence="3"/>
<dbReference type="InterPro" id="IPR038592">
    <property type="entry name" value="CheD-like_sf"/>
</dbReference>
<dbReference type="InterPro" id="IPR005659">
    <property type="entry name" value="Chemorcpt_Glu_NH3ase_CheD"/>
</dbReference>
<dbReference type="Proteomes" id="UP000182272">
    <property type="component" value="Chromosome I"/>
</dbReference>
<dbReference type="GO" id="GO:0006935">
    <property type="term" value="P:chemotaxis"/>
    <property type="evidence" value="ECO:0007669"/>
    <property type="project" value="UniProtKB-UniRule"/>
</dbReference>
<evidence type="ECO:0000313" key="4">
    <source>
        <dbReference type="EMBL" id="SEI23543.1"/>
    </source>
</evidence>
<name>A0A1H6PBA5_9PSED</name>
<comment type="similarity">
    <text evidence="3">Belongs to the CheD family.</text>
</comment>
<keyword evidence="1 3" id="KW-0145">Chemotaxis</keyword>
<evidence type="ECO:0000256" key="3">
    <source>
        <dbReference type="HAMAP-Rule" id="MF_01440"/>
    </source>
</evidence>
<protein>
    <recommendedName>
        <fullName evidence="3">Probable chemoreceptor glutamine deamidase CheD</fullName>
        <ecNumber evidence="3">3.5.1.44</ecNumber>
    </recommendedName>
</protein>
<proteinExistence type="inferred from homology"/>
<accession>A0A1H6PBA5</accession>